<evidence type="ECO:0000313" key="1">
    <source>
        <dbReference type="EMBL" id="CAE0415424.1"/>
    </source>
</evidence>
<name>A0A7S3P8R9_9STRA</name>
<proteinExistence type="predicted"/>
<dbReference type="EMBL" id="HBIM01015956">
    <property type="protein sequence ID" value="CAE0415424.1"/>
    <property type="molecule type" value="Transcribed_RNA"/>
</dbReference>
<dbReference type="AlphaFoldDB" id="A0A7S3P8R9"/>
<organism evidence="1">
    <name type="scientific">Amphora coffeiformis</name>
    <dbReference type="NCBI Taxonomy" id="265554"/>
    <lineage>
        <taxon>Eukaryota</taxon>
        <taxon>Sar</taxon>
        <taxon>Stramenopiles</taxon>
        <taxon>Ochrophyta</taxon>
        <taxon>Bacillariophyta</taxon>
        <taxon>Bacillariophyceae</taxon>
        <taxon>Bacillariophycidae</taxon>
        <taxon>Thalassiophysales</taxon>
        <taxon>Catenulaceae</taxon>
        <taxon>Amphora</taxon>
    </lineage>
</organism>
<sequence>MWEQMLLLPYAQGRDDPKNYSKNYSKHYQTYKPTDGERVWARANLIVWSWKFGSSQHQQTPSLRHVGLDEVEQSQQQEEPFIQVEFHTNQVEGYIDKSKRQAPSSSCDSVFGFDDIFVVKATNLSYHEKKLTGCKCSPRDANLSAYCANHIHYKTRKQWSHLLSSPDNRHQRTISIGYDDGMACASFLQKSPLLQHDAVATLRPCFTAVVNDGAFFRAAQSRRQVNYWCPGLNAGLPFVPKSDLIHELTFLCHDWGHFLIPDLVTTGGSVSASSHQLLQKRVYVVWRMLSEAITLVFADMLLAEALRRSGVEYDWNKRAIWPLFAATRLDPFPESPNVDVTLSVFKTLLRANAYYCLLGDDSEYRKLLSQAKAQTNRLEETPLDEHEALKNFKEKYMPFFVEDYRWTSSNYDSMSSRSESFTRWWELVAPIRDALRNAQRGSQLETVEEVIATLGLNSNLTGRQLMERILDYLFETKLAPAFLGDSKVADPAILRRNALGRYMIGQMHLLVRYPFLPESKVYGQKLQQILCRLISQDNGVSQRQCAAVRSLYDQFVDILEEKGLITADDACVFSEICPLFEPCYVDYDRDSSFYDELSVVQRAILGKDENDFVGIDINSAEAAPKEENHSGAIDPEPMGCPCTLVIDGITFADTKRIWRKVSCEKSLPIRLRRLHELVGVGFWDGPKGWLVKTPVVAICALGGMPITLDSNVPSGIVLANRPLGMSDLRASWREGMGLASMPCYMNPGNKAPLDLWNVLVKHGHFSIAHTVSLSFFLAGFSCGVENELNSQRDVVHLARITVARTASQQQPPLVVQHAAIVPVMEYLRNQTQERLQDASSAAIRDTSKADWYEASNLLWPAAKSHCAVLTGSLRGFQKLVSAISDEGKEAEYRNLLVLINQALHHLLPEMFLGSNLYDYKLPSYFGH</sequence>
<protein>
    <submittedName>
        <fullName evidence="1">Uncharacterized protein</fullName>
    </submittedName>
</protein>
<reference evidence="1" key="1">
    <citation type="submission" date="2021-01" db="EMBL/GenBank/DDBJ databases">
        <authorList>
            <person name="Corre E."/>
            <person name="Pelletier E."/>
            <person name="Niang G."/>
            <person name="Scheremetjew M."/>
            <person name="Finn R."/>
            <person name="Kale V."/>
            <person name="Holt S."/>
            <person name="Cochrane G."/>
            <person name="Meng A."/>
            <person name="Brown T."/>
            <person name="Cohen L."/>
        </authorList>
    </citation>
    <scope>NUCLEOTIDE SEQUENCE</scope>
    <source>
        <strain evidence="1">CCMP127</strain>
    </source>
</reference>
<gene>
    <name evidence="1" type="ORF">ACOF00016_LOCUS12536</name>
</gene>
<accession>A0A7S3P8R9</accession>